<protein>
    <submittedName>
        <fullName evidence="1">Uncharacterized protein</fullName>
    </submittedName>
</protein>
<keyword evidence="2" id="KW-1185">Reference proteome</keyword>
<comment type="caution">
    <text evidence="1">The sequence shown here is derived from an EMBL/GenBank/DDBJ whole genome shotgun (WGS) entry which is preliminary data.</text>
</comment>
<sequence>MKHLTTPQKDYGLYLTDLLHRKLFTIDRSADEIWQLSLEDHDMHLIDNTLNSQRNRGYYAHVHNVCRRFADFLTCLTANKPATIDTAADEIRKLSPEHMHLIADTLDLQRNREISTDWLHTHDYDVHDALTWQATLFSCTLVCHH</sequence>
<dbReference type="EMBL" id="JASBNA010000070">
    <property type="protein sequence ID" value="KAK7678536.1"/>
    <property type="molecule type" value="Genomic_DNA"/>
</dbReference>
<reference evidence="1 2" key="1">
    <citation type="submission" date="2022-09" db="EMBL/GenBank/DDBJ databases">
        <authorList>
            <person name="Palmer J.M."/>
        </authorList>
    </citation>
    <scope>NUCLEOTIDE SEQUENCE [LARGE SCALE GENOMIC DNA]</scope>
    <source>
        <strain evidence="1 2">DSM 7382</strain>
    </source>
</reference>
<evidence type="ECO:0000313" key="2">
    <source>
        <dbReference type="Proteomes" id="UP001385951"/>
    </source>
</evidence>
<gene>
    <name evidence="1" type="ORF">QCA50_018408</name>
</gene>
<dbReference type="Proteomes" id="UP001385951">
    <property type="component" value="Unassembled WGS sequence"/>
</dbReference>
<organism evidence="1 2">
    <name type="scientific">Cerrena zonata</name>
    <dbReference type="NCBI Taxonomy" id="2478898"/>
    <lineage>
        <taxon>Eukaryota</taxon>
        <taxon>Fungi</taxon>
        <taxon>Dikarya</taxon>
        <taxon>Basidiomycota</taxon>
        <taxon>Agaricomycotina</taxon>
        <taxon>Agaricomycetes</taxon>
        <taxon>Polyporales</taxon>
        <taxon>Cerrenaceae</taxon>
        <taxon>Cerrena</taxon>
    </lineage>
</organism>
<proteinExistence type="predicted"/>
<name>A0AAW0FD39_9APHY</name>
<accession>A0AAW0FD39</accession>
<evidence type="ECO:0000313" key="1">
    <source>
        <dbReference type="EMBL" id="KAK7678536.1"/>
    </source>
</evidence>
<dbReference type="AlphaFoldDB" id="A0AAW0FD39"/>